<protein>
    <submittedName>
        <fullName evidence="3">Uncharacterized protein</fullName>
    </submittedName>
</protein>
<keyword evidence="1" id="KW-1133">Transmembrane helix</keyword>
<keyword evidence="1" id="KW-0472">Membrane</keyword>
<organism evidence="3 4">
    <name type="scientific">Blastochloris sulfoviridis</name>
    <dbReference type="NCBI Taxonomy" id="50712"/>
    <lineage>
        <taxon>Bacteria</taxon>
        <taxon>Pseudomonadati</taxon>
        <taxon>Pseudomonadota</taxon>
        <taxon>Alphaproteobacteria</taxon>
        <taxon>Hyphomicrobiales</taxon>
        <taxon>Blastochloridaceae</taxon>
        <taxon>Blastochloris</taxon>
    </lineage>
</organism>
<comment type="caution">
    <text evidence="3">The sequence shown here is derived from an EMBL/GenBank/DDBJ whole genome shotgun (WGS) entry which is preliminary data.</text>
</comment>
<dbReference type="Proteomes" id="UP000323886">
    <property type="component" value="Unassembled WGS sequence"/>
</dbReference>
<dbReference type="EMBL" id="VWPL01000032">
    <property type="protein sequence ID" value="KAA5598114.1"/>
    <property type="molecule type" value="Genomic_DNA"/>
</dbReference>
<reference evidence="3 4" key="1">
    <citation type="submission" date="2019-09" db="EMBL/GenBank/DDBJ databases">
        <title>Draft Whole-Genome sequence of Blastochloris sulfoviridis DSM 729.</title>
        <authorList>
            <person name="Meyer T.E."/>
            <person name="Kyndt J.A."/>
        </authorList>
    </citation>
    <scope>NUCLEOTIDE SEQUENCE [LARGE SCALE GENOMIC DNA]</scope>
    <source>
        <strain evidence="3 4">DSM 729</strain>
    </source>
</reference>
<evidence type="ECO:0000313" key="4">
    <source>
        <dbReference type="Proteomes" id="UP000323886"/>
    </source>
</evidence>
<dbReference type="RefSeq" id="WP_150098448.1">
    <property type="nucleotide sequence ID" value="NZ_VWPL01000032.1"/>
</dbReference>
<gene>
    <name evidence="3" type="ORF">F1193_14155</name>
</gene>
<name>A0A5M6HQF5_9HYPH</name>
<accession>A0A5M6HQF5</accession>
<keyword evidence="4" id="KW-1185">Reference proteome</keyword>
<sequence>MTRTFSTLACAGLVAAAAMAAAPAPAEARYRGGDVAAGAVLGLAAGALIGAAAANAAPTYYYPAPPPRRVYYYEPVEAPVCYMANRRIWVEGYGWTVRRMEVCE</sequence>
<proteinExistence type="predicted"/>
<feature type="chain" id="PRO_5024314791" evidence="2">
    <location>
        <begin position="21"/>
        <end position="104"/>
    </location>
</feature>
<keyword evidence="2" id="KW-0732">Signal</keyword>
<evidence type="ECO:0000313" key="3">
    <source>
        <dbReference type="EMBL" id="KAA5598114.1"/>
    </source>
</evidence>
<keyword evidence="1" id="KW-0812">Transmembrane</keyword>
<feature type="signal peptide" evidence="2">
    <location>
        <begin position="1"/>
        <end position="20"/>
    </location>
</feature>
<evidence type="ECO:0000256" key="2">
    <source>
        <dbReference type="SAM" id="SignalP"/>
    </source>
</evidence>
<dbReference type="AlphaFoldDB" id="A0A5M6HQF5"/>
<evidence type="ECO:0000256" key="1">
    <source>
        <dbReference type="SAM" id="Phobius"/>
    </source>
</evidence>
<feature type="transmembrane region" description="Helical" evidence="1">
    <location>
        <begin position="36"/>
        <end position="62"/>
    </location>
</feature>